<keyword evidence="2" id="KW-1133">Transmembrane helix</keyword>
<feature type="transmembrane region" description="Helical" evidence="2">
    <location>
        <begin position="146"/>
        <end position="163"/>
    </location>
</feature>
<dbReference type="OrthoDB" id="3078176at2"/>
<name>A0A1G9K7B7_9ACTN</name>
<organism evidence="3 4">
    <name type="scientific">Glycomyces sambucus</name>
    <dbReference type="NCBI Taxonomy" id="380244"/>
    <lineage>
        <taxon>Bacteria</taxon>
        <taxon>Bacillati</taxon>
        <taxon>Actinomycetota</taxon>
        <taxon>Actinomycetes</taxon>
        <taxon>Glycomycetales</taxon>
        <taxon>Glycomycetaceae</taxon>
        <taxon>Glycomyces</taxon>
    </lineage>
</organism>
<accession>A0A1G9K7B7</accession>
<reference evidence="4" key="1">
    <citation type="submission" date="2016-10" db="EMBL/GenBank/DDBJ databases">
        <authorList>
            <person name="Varghese N."/>
            <person name="Submissions S."/>
        </authorList>
    </citation>
    <scope>NUCLEOTIDE SEQUENCE [LARGE SCALE GENOMIC DNA]</scope>
    <source>
        <strain evidence="4">CGMCC 4.3147</strain>
    </source>
</reference>
<feature type="region of interest" description="Disordered" evidence="1">
    <location>
        <begin position="1"/>
        <end position="23"/>
    </location>
</feature>
<proteinExistence type="predicted"/>
<keyword evidence="2" id="KW-0472">Membrane</keyword>
<dbReference type="AlphaFoldDB" id="A0A1G9K7B7"/>
<gene>
    <name evidence="3" type="ORF">SAMN05216298_3894</name>
</gene>
<sequence length="579" mass="62911">MTEPMSAPALAPPPPQPPPRTFKNDATKHLCAAAYLDREFRDRVIDEVYRREDRAIAPNPGTDAAPILRHVLKARTIDTAQQALLAGLLVIALCAGTTNLVALVVALVLWALIGLPVLMVDRGFTPPPHQRDRSPEARRKRTARQAGIAAIAVAVPVFLYSYLLGTGMVSPESGDLFEQFLGPQPGECVEYDMYGNCAVYLNDGTPGLASVVVWLIVFAAVTTTFGVVRRRALVRIPGEPEPQRPPTSRAAFIGMAQRAPVVNYHASRSPFVGSGQDVTTWQFALTLYPADRDGEGGPSPMAIDPIGLDDFIREWMAKLAHDTAITKRLPNLTLEDQVYVSGRDIDKPISYPSELPSVGYPQFQSVEHVQRDPTTPVRHYLRCEVDAWDGELVTTVFVHAALQGETLYVEFSSCILPPTPERYHVFGRGSASPGAAVFLGFLRGLALMPIELARSPFDTIRNIGRAGASRTGRRGEPEDHGAVIGVREIGTDEVEQNYFQFRDAVKYIEIMERQILDALVNYLHEVNVDTGELEERASAIVNNGVINYGQLNTGAAGAGASANVGAVGKGSRGTVKKGK</sequence>
<evidence type="ECO:0000313" key="4">
    <source>
        <dbReference type="Proteomes" id="UP000198662"/>
    </source>
</evidence>
<protein>
    <submittedName>
        <fullName evidence="3">Uncharacterized protein</fullName>
    </submittedName>
</protein>
<evidence type="ECO:0000256" key="1">
    <source>
        <dbReference type="SAM" id="MobiDB-lite"/>
    </source>
</evidence>
<feature type="transmembrane region" description="Helical" evidence="2">
    <location>
        <begin position="83"/>
        <end position="101"/>
    </location>
</feature>
<keyword evidence="2" id="KW-0812">Transmembrane</keyword>
<feature type="compositionally biased region" description="Pro residues" evidence="1">
    <location>
        <begin position="10"/>
        <end position="20"/>
    </location>
</feature>
<dbReference type="EMBL" id="FNGF01000006">
    <property type="protein sequence ID" value="SDL45661.1"/>
    <property type="molecule type" value="Genomic_DNA"/>
</dbReference>
<evidence type="ECO:0000313" key="3">
    <source>
        <dbReference type="EMBL" id="SDL45661.1"/>
    </source>
</evidence>
<evidence type="ECO:0000256" key="2">
    <source>
        <dbReference type="SAM" id="Phobius"/>
    </source>
</evidence>
<dbReference type="STRING" id="380244.SAMN05216298_3894"/>
<dbReference type="Proteomes" id="UP000198662">
    <property type="component" value="Unassembled WGS sequence"/>
</dbReference>
<keyword evidence="4" id="KW-1185">Reference proteome</keyword>
<feature type="transmembrane region" description="Helical" evidence="2">
    <location>
        <begin position="208"/>
        <end position="228"/>
    </location>
</feature>
<dbReference type="RefSeq" id="WP_091052844.1">
    <property type="nucleotide sequence ID" value="NZ_FNGF01000006.1"/>
</dbReference>